<dbReference type="GO" id="GO:0008233">
    <property type="term" value="F:peptidase activity"/>
    <property type="evidence" value="ECO:0007669"/>
    <property type="project" value="UniProtKB-KW"/>
</dbReference>
<evidence type="ECO:0000256" key="2">
    <source>
        <dbReference type="ARBA" id="ARBA00004141"/>
    </source>
</evidence>
<accession>A0ABV8CSQ1</accession>
<evidence type="ECO:0000256" key="11">
    <source>
        <dbReference type="RuleBase" id="RU362031"/>
    </source>
</evidence>
<dbReference type="Gene3D" id="2.30.42.10">
    <property type="match status" value="2"/>
</dbReference>
<dbReference type="PANTHER" id="PTHR42837:SF2">
    <property type="entry name" value="MEMBRANE METALLOPROTEASE ARASP2, CHLOROPLASTIC-RELATED"/>
    <property type="match status" value="1"/>
</dbReference>
<dbReference type="InterPro" id="IPR036034">
    <property type="entry name" value="PDZ_sf"/>
</dbReference>
<dbReference type="Proteomes" id="UP001595692">
    <property type="component" value="Unassembled WGS sequence"/>
</dbReference>
<gene>
    <name evidence="13" type="primary">rseP</name>
    <name evidence="13" type="ORF">ACFOSS_15725</name>
</gene>
<dbReference type="CDD" id="cd06163">
    <property type="entry name" value="S2P-M50_PDZ_RseP-like"/>
    <property type="match status" value="2"/>
</dbReference>
<protein>
    <recommendedName>
        <fullName evidence="11">Zinc metalloprotease</fullName>
        <ecNumber evidence="11">3.4.24.-</ecNumber>
    </recommendedName>
</protein>
<keyword evidence="10 11" id="KW-0472">Membrane</keyword>
<dbReference type="PANTHER" id="PTHR42837">
    <property type="entry name" value="REGULATOR OF SIGMA-E PROTEASE RSEP"/>
    <property type="match status" value="1"/>
</dbReference>
<dbReference type="Pfam" id="PF02163">
    <property type="entry name" value="Peptidase_M50"/>
    <property type="match status" value="1"/>
</dbReference>
<name>A0ABV8CSQ1_9GAMM</name>
<evidence type="ECO:0000259" key="12">
    <source>
        <dbReference type="SMART" id="SM00228"/>
    </source>
</evidence>
<evidence type="ECO:0000256" key="3">
    <source>
        <dbReference type="ARBA" id="ARBA00007931"/>
    </source>
</evidence>
<comment type="subcellular location">
    <subcellularLocation>
        <location evidence="2">Membrane</location>
        <topology evidence="2">Multi-pass membrane protein</topology>
    </subcellularLocation>
</comment>
<evidence type="ECO:0000256" key="7">
    <source>
        <dbReference type="ARBA" id="ARBA00022833"/>
    </source>
</evidence>
<keyword evidence="11" id="KW-0479">Metal-binding</keyword>
<sequence length="450" mass="49310">MTAIVWNLLSFVVALAILIAVHEWGHFWVARRCGVFVQRFSLGFGKVLFSWRDRHGTDFSLSLIPLGGYVKMLDERVESVPEARRHQAFNTQSVWRRFAIVAAGPCANFVFALLVFWLMFLLGVPSVKPVIGTVQPGSLAAQSGLLDGMEIVAVDGQQTLDWEGVTYQLVRQIGKPDVTITVQAAGEQPEQKRLQLHGWTLNGKEEQAPFIGLGIEPVMPEVLLQVGQLVPKGSAEQAGLMVDDELVSLDGIELKTWQQFVTQVQLSPDVTLHLVYRRAGQLQQTDLTPASRDAGDKVVGYVGLAPRVKPLDDRYRIELQYGPLEAVSMAVKKTVDVMGLTLDMVSKLFTGVVSLDNLSGPISIAKGAGSTASFGLVYFLGFLGLVSINLGIINLFPLPVLDGGHLMFFVAEAIRGKPVPERFQEYAFKFGAAVLVCLMGIALFNDFVRL</sequence>
<dbReference type="InterPro" id="IPR008915">
    <property type="entry name" value="Peptidase_M50"/>
</dbReference>
<keyword evidence="6 11" id="KW-0378">Hydrolase</keyword>
<evidence type="ECO:0000256" key="8">
    <source>
        <dbReference type="ARBA" id="ARBA00022989"/>
    </source>
</evidence>
<dbReference type="InterPro" id="IPR001478">
    <property type="entry name" value="PDZ"/>
</dbReference>
<evidence type="ECO:0000313" key="13">
    <source>
        <dbReference type="EMBL" id="MFC3914899.1"/>
    </source>
</evidence>
<dbReference type="SUPFAM" id="SSF50156">
    <property type="entry name" value="PDZ domain-like"/>
    <property type="match status" value="2"/>
</dbReference>
<comment type="caution">
    <text evidence="13">The sequence shown here is derived from an EMBL/GenBank/DDBJ whole genome shotgun (WGS) entry which is preliminary data.</text>
</comment>
<proteinExistence type="inferred from homology"/>
<keyword evidence="9 11" id="KW-0482">Metalloprotease</keyword>
<keyword evidence="5 11" id="KW-0812">Transmembrane</keyword>
<dbReference type="EC" id="3.4.24.-" evidence="11"/>
<dbReference type="CDD" id="cd23081">
    <property type="entry name" value="cpPDZ_EcRseP-like"/>
    <property type="match status" value="1"/>
</dbReference>
<feature type="transmembrane region" description="Helical" evidence="11">
    <location>
        <begin position="98"/>
        <end position="122"/>
    </location>
</feature>
<dbReference type="RefSeq" id="WP_377154383.1">
    <property type="nucleotide sequence ID" value="NZ_JBHSAF010000015.1"/>
</dbReference>
<feature type="domain" description="PDZ" evidence="12">
    <location>
        <begin position="116"/>
        <end position="186"/>
    </location>
</feature>
<keyword evidence="4 13" id="KW-0645">Protease</keyword>
<evidence type="ECO:0000256" key="10">
    <source>
        <dbReference type="ARBA" id="ARBA00023136"/>
    </source>
</evidence>
<keyword evidence="8 11" id="KW-1133">Transmembrane helix</keyword>
<dbReference type="SMART" id="SM00228">
    <property type="entry name" value="PDZ"/>
    <property type="match status" value="2"/>
</dbReference>
<dbReference type="InterPro" id="IPR004387">
    <property type="entry name" value="Pept_M50_Zn"/>
</dbReference>
<feature type="transmembrane region" description="Helical" evidence="11">
    <location>
        <begin position="426"/>
        <end position="448"/>
    </location>
</feature>
<evidence type="ECO:0000256" key="9">
    <source>
        <dbReference type="ARBA" id="ARBA00023049"/>
    </source>
</evidence>
<reference evidence="14" key="1">
    <citation type="journal article" date="2019" name="Int. J. Syst. Evol. Microbiol.">
        <title>The Global Catalogue of Microorganisms (GCM) 10K type strain sequencing project: providing services to taxonomists for standard genome sequencing and annotation.</title>
        <authorList>
            <consortium name="The Broad Institute Genomics Platform"/>
            <consortium name="The Broad Institute Genome Sequencing Center for Infectious Disease"/>
            <person name="Wu L."/>
            <person name="Ma J."/>
        </authorList>
    </citation>
    <scope>NUCLEOTIDE SEQUENCE [LARGE SCALE GENOMIC DNA]</scope>
    <source>
        <strain evidence="14">CCUG 54939</strain>
    </source>
</reference>
<evidence type="ECO:0000256" key="4">
    <source>
        <dbReference type="ARBA" id="ARBA00022670"/>
    </source>
</evidence>
<comment type="cofactor">
    <cofactor evidence="1 11">
        <name>Zn(2+)</name>
        <dbReference type="ChEBI" id="CHEBI:29105"/>
    </cofactor>
</comment>
<keyword evidence="7 11" id="KW-0862">Zinc</keyword>
<evidence type="ECO:0000256" key="1">
    <source>
        <dbReference type="ARBA" id="ARBA00001947"/>
    </source>
</evidence>
<evidence type="ECO:0000256" key="6">
    <source>
        <dbReference type="ARBA" id="ARBA00022801"/>
    </source>
</evidence>
<comment type="similarity">
    <text evidence="3 11">Belongs to the peptidase M50B family.</text>
</comment>
<feature type="domain" description="PDZ" evidence="12">
    <location>
        <begin position="211"/>
        <end position="280"/>
    </location>
</feature>
<evidence type="ECO:0000313" key="14">
    <source>
        <dbReference type="Proteomes" id="UP001595692"/>
    </source>
</evidence>
<dbReference type="NCBIfam" id="TIGR00054">
    <property type="entry name" value="RIP metalloprotease RseP"/>
    <property type="match status" value="1"/>
</dbReference>
<organism evidence="13 14">
    <name type="scientific">Pseudaeromonas sharmana</name>
    <dbReference type="NCBI Taxonomy" id="328412"/>
    <lineage>
        <taxon>Bacteria</taxon>
        <taxon>Pseudomonadati</taxon>
        <taxon>Pseudomonadota</taxon>
        <taxon>Gammaproteobacteria</taxon>
        <taxon>Aeromonadales</taxon>
        <taxon>Aeromonadaceae</taxon>
        <taxon>Pseudaeromonas</taxon>
    </lineage>
</organism>
<dbReference type="GO" id="GO:0006508">
    <property type="term" value="P:proteolysis"/>
    <property type="evidence" value="ECO:0007669"/>
    <property type="project" value="UniProtKB-KW"/>
</dbReference>
<dbReference type="EMBL" id="JBHSAF010000015">
    <property type="protein sequence ID" value="MFC3914899.1"/>
    <property type="molecule type" value="Genomic_DNA"/>
</dbReference>
<evidence type="ECO:0000256" key="5">
    <source>
        <dbReference type="ARBA" id="ARBA00022692"/>
    </source>
</evidence>
<feature type="transmembrane region" description="Helical" evidence="11">
    <location>
        <begin position="376"/>
        <end position="396"/>
    </location>
</feature>
<dbReference type="NCBIfam" id="NF008046">
    <property type="entry name" value="PRK10779.1"/>
    <property type="match status" value="1"/>
</dbReference>
<keyword evidence="14" id="KW-1185">Reference proteome</keyword>